<dbReference type="GO" id="GO:0005669">
    <property type="term" value="C:transcription factor TFIID complex"/>
    <property type="evidence" value="ECO:0007669"/>
    <property type="project" value="InterPro"/>
</dbReference>
<sequence length="81" mass="9274">MCILKALMDNLNNARSDRLEAYRQHALPKSSVRKFIRQLLGQQVLQPIAQIVAGFAKVAVVEILAQTRAFRRRRGDCNLPW</sequence>
<dbReference type="GO" id="GO:0046982">
    <property type="term" value="F:protein heterodimerization activity"/>
    <property type="evidence" value="ECO:0007669"/>
    <property type="project" value="InterPro"/>
</dbReference>
<dbReference type="PANTHER" id="PTHR13218:SF8">
    <property type="entry name" value="TRANSCRIPTION INITIATION FACTOR TFIID SUBUNIT 11"/>
    <property type="match status" value="1"/>
</dbReference>
<keyword evidence="5" id="KW-0539">Nucleus</keyword>
<organism evidence="7 8">
    <name type="scientific">Wolfiporia cocos (strain MD-104)</name>
    <name type="common">Brown rot fungus</name>
    <dbReference type="NCBI Taxonomy" id="742152"/>
    <lineage>
        <taxon>Eukaryota</taxon>
        <taxon>Fungi</taxon>
        <taxon>Dikarya</taxon>
        <taxon>Basidiomycota</taxon>
        <taxon>Agaricomycotina</taxon>
        <taxon>Agaricomycetes</taxon>
        <taxon>Polyporales</taxon>
        <taxon>Phaeolaceae</taxon>
        <taxon>Wolfiporia</taxon>
    </lineage>
</organism>
<dbReference type="InterPro" id="IPR045127">
    <property type="entry name" value="TAF11-like"/>
</dbReference>
<keyword evidence="3" id="KW-0805">Transcription regulation</keyword>
<dbReference type="SUPFAM" id="SSF47113">
    <property type="entry name" value="Histone-fold"/>
    <property type="match status" value="1"/>
</dbReference>
<name>A0A2H3JAF8_WOLCO</name>
<dbReference type="OrthoDB" id="28335at2759"/>
<dbReference type="PANTHER" id="PTHR13218">
    <property type="entry name" value="TRANSCRIPTION INITIATION FACTOR TFIID SUBUNIT 11-RELATED"/>
    <property type="match status" value="1"/>
</dbReference>
<keyword evidence="8" id="KW-1185">Reference proteome</keyword>
<dbReference type="OMA" id="AQEIQMR"/>
<proteinExistence type="inferred from homology"/>
<gene>
    <name evidence="7" type="ORF">WOLCODRAFT_78856</name>
</gene>
<comment type="subcellular location">
    <subcellularLocation>
        <location evidence="1">Nucleus</location>
    </subcellularLocation>
</comment>
<feature type="domain" description="TAFII28-like protein" evidence="6">
    <location>
        <begin position="7"/>
        <end position="76"/>
    </location>
</feature>
<comment type="similarity">
    <text evidence="2">Belongs to the TAF11 family.</text>
</comment>
<dbReference type="Pfam" id="PF04719">
    <property type="entry name" value="TAFII28"/>
    <property type="match status" value="1"/>
</dbReference>
<dbReference type="Proteomes" id="UP000218811">
    <property type="component" value="Unassembled WGS sequence"/>
</dbReference>
<dbReference type="GO" id="GO:0051123">
    <property type="term" value="P:RNA polymerase II preinitiation complex assembly"/>
    <property type="evidence" value="ECO:0007669"/>
    <property type="project" value="InterPro"/>
</dbReference>
<reference evidence="7 8" key="1">
    <citation type="journal article" date="2012" name="Science">
        <title>The Paleozoic origin of enzymatic lignin decomposition reconstructed from 31 fungal genomes.</title>
        <authorList>
            <person name="Floudas D."/>
            <person name="Binder M."/>
            <person name="Riley R."/>
            <person name="Barry K."/>
            <person name="Blanchette R.A."/>
            <person name="Henrissat B."/>
            <person name="Martinez A.T."/>
            <person name="Otillar R."/>
            <person name="Spatafora J.W."/>
            <person name="Yadav J.S."/>
            <person name="Aerts A."/>
            <person name="Benoit I."/>
            <person name="Boyd A."/>
            <person name="Carlson A."/>
            <person name="Copeland A."/>
            <person name="Coutinho P.M."/>
            <person name="de Vries R.P."/>
            <person name="Ferreira P."/>
            <person name="Findley K."/>
            <person name="Foster B."/>
            <person name="Gaskell J."/>
            <person name="Glotzer D."/>
            <person name="Gorecki P."/>
            <person name="Heitman J."/>
            <person name="Hesse C."/>
            <person name="Hori C."/>
            <person name="Igarashi K."/>
            <person name="Jurgens J.A."/>
            <person name="Kallen N."/>
            <person name="Kersten P."/>
            <person name="Kohler A."/>
            <person name="Kuees U."/>
            <person name="Kumar T.K.A."/>
            <person name="Kuo A."/>
            <person name="LaButti K."/>
            <person name="Larrondo L.F."/>
            <person name="Lindquist E."/>
            <person name="Ling A."/>
            <person name="Lombard V."/>
            <person name="Lucas S."/>
            <person name="Lundell T."/>
            <person name="Martin R."/>
            <person name="McLaughlin D.J."/>
            <person name="Morgenstern I."/>
            <person name="Morin E."/>
            <person name="Murat C."/>
            <person name="Nagy L.G."/>
            <person name="Nolan M."/>
            <person name="Ohm R.A."/>
            <person name="Patyshakuliyeva A."/>
            <person name="Rokas A."/>
            <person name="Ruiz-Duenas F.J."/>
            <person name="Sabat G."/>
            <person name="Salamov A."/>
            <person name="Samejima M."/>
            <person name="Schmutz J."/>
            <person name="Slot J.C."/>
            <person name="St John F."/>
            <person name="Stenlid J."/>
            <person name="Sun H."/>
            <person name="Sun S."/>
            <person name="Syed K."/>
            <person name="Tsang A."/>
            <person name="Wiebenga A."/>
            <person name="Young D."/>
            <person name="Pisabarro A."/>
            <person name="Eastwood D.C."/>
            <person name="Martin F."/>
            <person name="Cullen D."/>
            <person name="Grigoriev I.V."/>
            <person name="Hibbett D.S."/>
        </authorList>
    </citation>
    <scope>NUCLEOTIDE SEQUENCE [LARGE SCALE GENOMIC DNA]</scope>
    <source>
        <strain evidence="7 8">MD-104</strain>
    </source>
</reference>
<dbReference type="EMBL" id="KB467832">
    <property type="protein sequence ID" value="PCH34648.1"/>
    <property type="molecule type" value="Genomic_DNA"/>
</dbReference>
<evidence type="ECO:0000313" key="7">
    <source>
        <dbReference type="EMBL" id="PCH34648.1"/>
    </source>
</evidence>
<evidence type="ECO:0000256" key="3">
    <source>
        <dbReference type="ARBA" id="ARBA00023015"/>
    </source>
</evidence>
<dbReference type="InterPro" id="IPR006809">
    <property type="entry name" value="TAFII28_dom"/>
</dbReference>
<dbReference type="GO" id="GO:0016251">
    <property type="term" value="F:RNA polymerase II general transcription initiation factor activity"/>
    <property type="evidence" value="ECO:0007669"/>
    <property type="project" value="TreeGrafter"/>
</dbReference>
<accession>A0A2H3JAF8</accession>
<keyword evidence="4" id="KW-0804">Transcription</keyword>
<dbReference type="STRING" id="742152.A0A2H3JAF8"/>
<evidence type="ECO:0000256" key="2">
    <source>
        <dbReference type="ARBA" id="ARBA00009788"/>
    </source>
</evidence>
<dbReference type="Gene3D" id="1.10.20.10">
    <property type="entry name" value="Histone, subunit A"/>
    <property type="match status" value="1"/>
</dbReference>
<evidence type="ECO:0000313" key="8">
    <source>
        <dbReference type="Proteomes" id="UP000218811"/>
    </source>
</evidence>
<evidence type="ECO:0000256" key="5">
    <source>
        <dbReference type="ARBA" id="ARBA00023242"/>
    </source>
</evidence>
<evidence type="ECO:0000259" key="6">
    <source>
        <dbReference type="Pfam" id="PF04719"/>
    </source>
</evidence>
<dbReference type="AlphaFoldDB" id="A0A2H3JAF8"/>
<protein>
    <recommendedName>
        <fullName evidence="6">TAFII28-like protein domain-containing protein</fullName>
    </recommendedName>
</protein>
<dbReference type="InterPro" id="IPR009072">
    <property type="entry name" value="Histone-fold"/>
</dbReference>
<evidence type="ECO:0000256" key="1">
    <source>
        <dbReference type="ARBA" id="ARBA00004123"/>
    </source>
</evidence>
<evidence type="ECO:0000256" key="4">
    <source>
        <dbReference type="ARBA" id="ARBA00023163"/>
    </source>
</evidence>